<evidence type="ECO:0000256" key="1">
    <source>
        <dbReference type="SAM" id="Phobius"/>
    </source>
</evidence>
<keyword evidence="1" id="KW-1133">Transmembrane helix</keyword>
<gene>
    <name evidence="2" type="ORF">MNBD_GAMMA08-2270</name>
</gene>
<organism evidence="2">
    <name type="scientific">hydrothermal vent metagenome</name>
    <dbReference type="NCBI Taxonomy" id="652676"/>
    <lineage>
        <taxon>unclassified sequences</taxon>
        <taxon>metagenomes</taxon>
        <taxon>ecological metagenomes</taxon>
    </lineage>
</organism>
<dbReference type="AlphaFoldDB" id="A0A3B0Y0J3"/>
<keyword evidence="1" id="KW-0472">Membrane</keyword>
<dbReference type="EMBL" id="UOFH01000199">
    <property type="protein sequence ID" value="VAW61916.1"/>
    <property type="molecule type" value="Genomic_DNA"/>
</dbReference>
<sequence>MLLTDIVYKYFIHSISIVHSFVVYSLFSFFLFNIAELPAASPKENQIKVAYLYQFTQFVEWPSSVFESAQSNFQLCVLGSSLFDRQLKLLKGRKHDSHPIVVRYPKTKKDVQGCHLLYFGKMDAQREAAILNQYKNTPLLTVSSEADFAKHGGTIGFVIINDRVRLEINRVMARDANVKLSAKLLEVGIIVKGASLRGPSS</sequence>
<feature type="transmembrane region" description="Helical" evidence="1">
    <location>
        <begin position="12"/>
        <end position="35"/>
    </location>
</feature>
<name>A0A3B0Y0J3_9ZZZZ</name>
<evidence type="ECO:0000313" key="2">
    <source>
        <dbReference type="EMBL" id="VAW61916.1"/>
    </source>
</evidence>
<accession>A0A3B0Y0J3</accession>
<protein>
    <recommendedName>
        <fullName evidence="3">Transmembrane protein</fullName>
    </recommendedName>
</protein>
<keyword evidence="1" id="KW-0812">Transmembrane</keyword>
<reference evidence="2" key="1">
    <citation type="submission" date="2018-06" db="EMBL/GenBank/DDBJ databases">
        <authorList>
            <person name="Zhirakovskaya E."/>
        </authorList>
    </citation>
    <scope>NUCLEOTIDE SEQUENCE</scope>
</reference>
<dbReference type="Pfam" id="PF13689">
    <property type="entry name" value="DUF4154"/>
    <property type="match status" value="1"/>
</dbReference>
<evidence type="ECO:0008006" key="3">
    <source>
        <dbReference type="Google" id="ProtNLM"/>
    </source>
</evidence>
<proteinExistence type="predicted"/>
<dbReference type="InterPro" id="IPR025293">
    <property type="entry name" value="YfiR/HmsC-like"/>
</dbReference>